<keyword evidence="1" id="KW-0732">Signal</keyword>
<organism evidence="3 4">
    <name type="scientific">Persicimonas caeni</name>
    <dbReference type="NCBI Taxonomy" id="2292766"/>
    <lineage>
        <taxon>Bacteria</taxon>
        <taxon>Deltaproteobacteria</taxon>
        <taxon>Bradymonadales</taxon>
        <taxon>Bradymonadaceae</taxon>
        <taxon>Persicimonas</taxon>
    </lineage>
</organism>
<feature type="signal peptide" evidence="1">
    <location>
        <begin position="1"/>
        <end position="20"/>
    </location>
</feature>
<dbReference type="OrthoDB" id="5477598at2"/>
<name>A0A4Y6PXD9_PERCE</name>
<feature type="domain" description="LTD" evidence="2">
    <location>
        <begin position="312"/>
        <end position="453"/>
    </location>
</feature>
<dbReference type="InterPro" id="IPR001322">
    <property type="entry name" value="Lamin_tail_dom"/>
</dbReference>
<accession>A0A4Y6PXD9</accession>
<dbReference type="RefSeq" id="WP_141199437.1">
    <property type="nucleotide sequence ID" value="NZ_CP041186.1"/>
</dbReference>
<dbReference type="Proteomes" id="UP000315995">
    <property type="component" value="Chromosome"/>
</dbReference>
<proteinExistence type="predicted"/>
<evidence type="ECO:0000259" key="2">
    <source>
        <dbReference type="PROSITE" id="PS51841"/>
    </source>
</evidence>
<keyword evidence="4" id="KW-1185">Reference proteome</keyword>
<dbReference type="AlphaFoldDB" id="A0A4Y6PXD9"/>
<accession>A0A5B8YA75</accession>
<evidence type="ECO:0000313" key="3">
    <source>
        <dbReference type="EMBL" id="QDG52976.1"/>
    </source>
</evidence>
<feature type="chain" id="PRO_5030106622" evidence="1">
    <location>
        <begin position="21"/>
        <end position="691"/>
    </location>
</feature>
<dbReference type="PANTHER" id="PTHR37397">
    <property type="entry name" value="SI:CH211-183D21.1"/>
    <property type="match status" value="1"/>
</dbReference>
<protein>
    <submittedName>
        <fullName evidence="3">Lamin tail domain-containing protein</fullName>
    </submittedName>
</protein>
<dbReference type="PROSITE" id="PS51257">
    <property type="entry name" value="PROKAR_LIPOPROTEIN"/>
    <property type="match status" value="1"/>
</dbReference>
<evidence type="ECO:0000313" key="4">
    <source>
        <dbReference type="Proteomes" id="UP000315995"/>
    </source>
</evidence>
<dbReference type="PANTHER" id="PTHR37397:SF1">
    <property type="entry name" value="LTD DOMAIN-CONTAINING PROTEIN"/>
    <property type="match status" value="1"/>
</dbReference>
<evidence type="ECO:0000256" key="1">
    <source>
        <dbReference type="SAM" id="SignalP"/>
    </source>
</evidence>
<reference evidence="3 4" key="1">
    <citation type="submission" date="2019-06" db="EMBL/GenBank/DDBJ databases">
        <title>Persicimonas caeni gen. nov., sp. nov., a predatory bacterium isolated from solar saltern.</title>
        <authorList>
            <person name="Wang S."/>
        </authorList>
    </citation>
    <scope>NUCLEOTIDE SEQUENCE [LARGE SCALE GENOMIC DNA]</scope>
    <source>
        <strain evidence="3 4">YN101</strain>
    </source>
</reference>
<dbReference type="EMBL" id="CP041186">
    <property type="protein sequence ID" value="QDG52976.1"/>
    <property type="molecule type" value="Genomic_DNA"/>
</dbReference>
<gene>
    <name evidence="3" type="ORF">FIV42_20170</name>
</gene>
<sequence>MRINIWRFSLLGLLAAFVLAGCPSTDSPAGNNGADAGLHEDSGDNSNNCVPECQVGARTCGEEQSVLRCESVDGCATFVEVLRCPSYKLCEGGTCVDKQSECTSVCTPGAGPRCNSAGEVEQCDDHDGNGCYEWGGAQTCASGEYCNPDTGACEAPSCSDECSAGETSCEGELVRTCAENAQGCLVFGAGTECPAEQTCQAGQCVEQTSCSDECTQNEAVCAADGGLRTCEDHDGDGCLEWSSAQACSSGQECRAGACVDSSSCRDECVDGETVCVGNKLADCADHDGDGCTEFPNPYDCPSGQTCSSASGTAACEGAPSTGTAVINEIFYDSVGPDLRTGGSSPASPTFIELKGTPGMDISGFAVELVNGSNGQPYNSFTLPSGASLDGNGFAVLAMDTPDSYLSYAASSYTNVYYVLTAYGNGTDALQNGQDSVVLKDASASTIDAVGYGDFSATPQNFAGEGSAVAATISGRSLGRVPGAADTDDNAADFVSFYPTPGLENTDLLINEVYPDQPGVDDATQTFIELVAPIQGWEDMPLDGYKVHAINGFDGLDYIFGPNGGDGISLAGANLNDAQSTDGYVVVCNIAAEISLLNACAVAYDGADLQNGPDNVVLRYNGRVIDAVGYGTFGSGETFVGEGDPISYSSSDAGQSLGRWPITDPSWQTDTDDNYMDFWWLSPTPGTANPRP</sequence>
<dbReference type="PROSITE" id="PS51841">
    <property type="entry name" value="LTD"/>
    <property type="match status" value="1"/>
</dbReference>